<reference evidence="3" key="1">
    <citation type="journal article" date="2012" name="Science">
        <title>The Paleozoic origin of enzymatic lignin decomposition reconstructed from 31 fungal genomes.</title>
        <authorList>
            <person name="Floudas D."/>
            <person name="Binder M."/>
            <person name="Riley R."/>
            <person name="Barry K."/>
            <person name="Blanchette R.A."/>
            <person name="Henrissat B."/>
            <person name="Martinez A.T."/>
            <person name="Otillar R."/>
            <person name="Spatafora J.W."/>
            <person name="Yadav J.S."/>
            <person name="Aerts A."/>
            <person name="Benoit I."/>
            <person name="Boyd A."/>
            <person name="Carlson A."/>
            <person name="Copeland A."/>
            <person name="Coutinho P.M."/>
            <person name="de Vries R.P."/>
            <person name="Ferreira P."/>
            <person name="Findley K."/>
            <person name="Foster B."/>
            <person name="Gaskell J."/>
            <person name="Glotzer D."/>
            <person name="Gorecki P."/>
            <person name="Heitman J."/>
            <person name="Hesse C."/>
            <person name="Hori C."/>
            <person name="Igarashi K."/>
            <person name="Jurgens J.A."/>
            <person name="Kallen N."/>
            <person name="Kersten P."/>
            <person name="Kohler A."/>
            <person name="Kuees U."/>
            <person name="Kumar T.K.A."/>
            <person name="Kuo A."/>
            <person name="LaButti K."/>
            <person name="Larrondo L.F."/>
            <person name="Lindquist E."/>
            <person name="Ling A."/>
            <person name="Lombard V."/>
            <person name="Lucas S."/>
            <person name="Lundell T."/>
            <person name="Martin R."/>
            <person name="McLaughlin D.J."/>
            <person name="Morgenstern I."/>
            <person name="Morin E."/>
            <person name="Murat C."/>
            <person name="Nagy L.G."/>
            <person name="Nolan M."/>
            <person name="Ohm R.A."/>
            <person name="Patyshakuliyeva A."/>
            <person name="Rokas A."/>
            <person name="Ruiz-Duenas F.J."/>
            <person name="Sabat G."/>
            <person name="Salamov A."/>
            <person name="Samejima M."/>
            <person name="Schmutz J."/>
            <person name="Slot J.C."/>
            <person name="St John F."/>
            <person name="Stenlid J."/>
            <person name="Sun H."/>
            <person name="Sun S."/>
            <person name="Syed K."/>
            <person name="Tsang A."/>
            <person name="Wiebenga A."/>
            <person name="Young D."/>
            <person name="Pisabarro A."/>
            <person name="Eastwood D.C."/>
            <person name="Martin F."/>
            <person name="Cullen D."/>
            <person name="Grigoriev I.V."/>
            <person name="Hibbett D.S."/>
        </authorList>
    </citation>
    <scope>NUCLEOTIDE SEQUENCE [LARGE SCALE GENOMIC DNA]</scope>
    <source>
        <strain evidence="3">RWD-64-598 SS2</strain>
    </source>
</reference>
<dbReference type="InterPro" id="IPR052897">
    <property type="entry name" value="Sec-Metab_Biosynth_Hydrolase"/>
</dbReference>
<dbReference type="Proteomes" id="UP000053558">
    <property type="component" value="Unassembled WGS sequence"/>
</dbReference>
<organism evidence="2 3">
    <name type="scientific">Coniophora puteana (strain RWD-64-598)</name>
    <name type="common">Brown rot fungus</name>
    <dbReference type="NCBI Taxonomy" id="741705"/>
    <lineage>
        <taxon>Eukaryota</taxon>
        <taxon>Fungi</taxon>
        <taxon>Dikarya</taxon>
        <taxon>Basidiomycota</taxon>
        <taxon>Agaricomycotina</taxon>
        <taxon>Agaricomycetes</taxon>
        <taxon>Agaricomycetidae</taxon>
        <taxon>Boletales</taxon>
        <taxon>Coniophorineae</taxon>
        <taxon>Coniophoraceae</taxon>
        <taxon>Coniophora</taxon>
    </lineage>
</organism>
<protein>
    <submittedName>
        <fullName evidence="2">Alpha beta-hydrolase</fullName>
    </submittedName>
</protein>
<dbReference type="OrthoDB" id="1263307at2759"/>
<evidence type="ECO:0000259" key="1">
    <source>
        <dbReference type="Pfam" id="PF12697"/>
    </source>
</evidence>
<dbReference type="SUPFAM" id="SSF53474">
    <property type="entry name" value="alpha/beta-Hydrolases"/>
    <property type="match status" value="1"/>
</dbReference>
<name>A0A5M3MI86_CONPW</name>
<comment type="caution">
    <text evidence="2">The sequence shown here is derived from an EMBL/GenBank/DDBJ whole genome shotgun (WGS) entry which is preliminary data.</text>
</comment>
<dbReference type="PANTHER" id="PTHR37017">
    <property type="entry name" value="AB HYDROLASE-1 DOMAIN-CONTAINING PROTEIN-RELATED"/>
    <property type="match status" value="1"/>
</dbReference>
<dbReference type="OMA" id="MSCEIAN"/>
<dbReference type="EMBL" id="JH711582">
    <property type="protein sequence ID" value="EIW78640.1"/>
    <property type="molecule type" value="Genomic_DNA"/>
</dbReference>
<dbReference type="InterPro" id="IPR000073">
    <property type="entry name" value="AB_hydrolase_1"/>
</dbReference>
<feature type="domain" description="AB hydrolase-1" evidence="1">
    <location>
        <begin position="15"/>
        <end position="253"/>
    </location>
</feature>
<sequence length="261" mass="28660">MSCEIANAGAEKPTVLIVHGCFHTPAHFSAFRELLHAREYDTVCPHLPSTSKLPPDYAPATLQEDAECMLVELRRLVEDEGKQVIVVAHSYGGMVASEAVKAELGRKAREGKGEKGGVLRIVFLCAILVPLGVEALEYHEVATCVEVHDNGTVTIIDPSDSLFNDVEDKQHVQGLNAMLLPSSMVACTSNISYDAYNHHPVTYLFCRKDKTWIIGKQEKQWNDMLKGLEGVESRTIPEGGHSPYISHPEVVIELIESAAKS</sequence>
<gene>
    <name evidence="2" type="ORF">CONPUDRAFT_156606</name>
</gene>
<dbReference type="KEGG" id="cput:CONPUDRAFT_156606"/>
<proteinExistence type="predicted"/>
<dbReference type="GO" id="GO:0016787">
    <property type="term" value="F:hydrolase activity"/>
    <property type="evidence" value="ECO:0007669"/>
    <property type="project" value="UniProtKB-KW"/>
</dbReference>
<keyword evidence="3" id="KW-1185">Reference proteome</keyword>
<keyword evidence="2" id="KW-0378">Hydrolase</keyword>
<dbReference type="AlphaFoldDB" id="A0A5M3MI86"/>
<dbReference type="Pfam" id="PF12697">
    <property type="entry name" value="Abhydrolase_6"/>
    <property type="match status" value="1"/>
</dbReference>
<evidence type="ECO:0000313" key="2">
    <source>
        <dbReference type="EMBL" id="EIW78640.1"/>
    </source>
</evidence>
<accession>A0A5M3MI86</accession>
<dbReference type="PANTHER" id="PTHR37017:SF11">
    <property type="entry name" value="ESTERASE_LIPASE_THIOESTERASE DOMAIN-CONTAINING PROTEIN"/>
    <property type="match status" value="1"/>
</dbReference>
<dbReference type="RefSeq" id="XP_007771634.1">
    <property type="nucleotide sequence ID" value="XM_007773444.1"/>
</dbReference>
<dbReference type="InterPro" id="IPR029058">
    <property type="entry name" value="AB_hydrolase_fold"/>
</dbReference>
<dbReference type="Gene3D" id="3.40.50.1820">
    <property type="entry name" value="alpha/beta hydrolase"/>
    <property type="match status" value="1"/>
</dbReference>
<dbReference type="GeneID" id="19203592"/>
<evidence type="ECO:0000313" key="3">
    <source>
        <dbReference type="Proteomes" id="UP000053558"/>
    </source>
</evidence>